<proteinExistence type="predicted"/>
<evidence type="ECO:0000313" key="1">
    <source>
        <dbReference type="EMBL" id="KAJ0171554.1"/>
    </source>
</evidence>
<organism evidence="1 2">
    <name type="scientific">Dendrolimus kikuchii</name>
    <dbReference type="NCBI Taxonomy" id="765133"/>
    <lineage>
        <taxon>Eukaryota</taxon>
        <taxon>Metazoa</taxon>
        <taxon>Ecdysozoa</taxon>
        <taxon>Arthropoda</taxon>
        <taxon>Hexapoda</taxon>
        <taxon>Insecta</taxon>
        <taxon>Pterygota</taxon>
        <taxon>Neoptera</taxon>
        <taxon>Endopterygota</taxon>
        <taxon>Lepidoptera</taxon>
        <taxon>Glossata</taxon>
        <taxon>Ditrysia</taxon>
        <taxon>Bombycoidea</taxon>
        <taxon>Lasiocampidae</taxon>
        <taxon>Dendrolimus</taxon>
    </lineage>
</organism>
<reference evidence="1 2" key="1">
    <citation type="journal article" date="2021" name="Front. Genet.">
        <title>Chromosome-Level Genome Assembly Reveals Significant Gene Expansion in the Toll and IMD Signaling Pathways of Dendrolimus kikuchii.</title>
        <authorList>
            <person name="Zhou J."/>
            <person name="Wu P."/>
            <person name="Xiong Z."/>
            <person name="Liu N."/>
            <person name="Zhao N."/>
            <person name="Ji M."/>
            <person name="Qiu Y."/>
            <person name="Yang B."/>
        </authorList>
    </citation>
    <scope>NUCLEOTIDE SEQUENCE [LARGE SCALE GENOMIC DNA]</scope>
    <source>
        <strain evidence="1">Ann1</strain>
    </source>
</reference>
<evidence type="ECO:0000313" key="2">
    <source>
        <dbReference type="Proteomes" id="UP000824533"/>
    </source>
</evidence>
<dbReference type="Proteomes" id="UP000824533">
    <property type="component" value="Linkage Group LG24"/>
</dbReference>
<dbReference type="EMBL" id="CM034410">
    <property type="protein sequence ID" value="KAJ0171554.1"/>
    <property type="molecule type" value="Genomic_DNA"/>
</dbReference>
<name>A0ACC1CIZ5_9NEOP</name>
<comment type="caution">
    <text evidence="1">The sequence shown here is derived from an EMBL/GenBank/DDBJ whole genome shotgun (WGS) entry which is preliminary data.</text>
</comment>
<sequence length="953" mass="112048">MHNYNTSWQNNRRPYLTTEADNNLNTDKKSALIDIINSLEDLIKLGDIHKFKNVTNNLHKVDRNILNDIIQDPRITLKNTNLVVLACKYDKLHILQYIIHESNILYNFPPSDAKITNLYKDDAIYYATKSMNIDLLNTLYDHFLDELHWSCNHQNQNTVQTIKELNAILIKTWINCGSIITDNLQMLVDLHCLIEISHFQIELYTELSKIQYNISDSTDVRIAEAKTAVKLLLTVLKIYRKYNTKDIRLPSDAPGLEIRLQILFADKTSIYMKNIHEFMYDVYYRKLDSTASLLILDNLHYLQQRLELPNDEYQKIESGIYYFINRVYEDWRLFLPRHREKTKVEYLVDTFDHGQKYKAAAIYDQTKMLLGPVLYLSRKDFCNALSNFEDKGKKLPIVEINRQTLIPLMRDNFSLKKILIYLESLSKVDLNNDKDFGILMIERTIQVVGELFKTTNESVHLDPLTKSLLEFEIPSTIIDNLKNMRDFLSHSEKGRLLRRIHVLNKEADCFKEVLKDLNELKERIYEVINLYDPVIDEWTVEKGLSIIKSRKEELPVEKLDILKIQLTTLPPVTFPKVYIRYENTLMTEHNISRQLLREIQSLNTNEDELSAIHECIKEYLIRLVINKLDKFREAIREKLQDIENQYVPETEECLKEWEFIIKLFEYIVIVAGFLDNHHYEIKRNSFSKMINNLKSRVTCQSGIQDAYNLLDIIENHAASYTFKFDNNLVNSIAKINPNHEFVGIPSLKATLDKHPRFIIDEELNHLLDDFKKSYGEEADKVYKTHEKSFEKIKNNIPIPGADRNKLCSLKLDKESIRVIRCLDMGANRDSKLQYCFENRIKFLKCLLENTDNNVKDLALRYKHDEKFRLTLEMLLIDIMNVLKHIKETDALTKQNKMYTDANIRNILEHSEPVLEVIGQALDPNDFATELAEKALEFVKKSDNWMIALQKLKK</sequence>
<gene>
    <name evidence="1" type="ORF">K1T71_013104</name>
</gene>
<keyword evidence="2" id="KW-1185">Reference proteome</keyword>
<accession>A0ACC1CIZ5</accession>
<protein>
    <submittedName>
        <fullName evidence="1">Uncharacterized protein</fullName>
    </submittedName>
</protein>